<dbReference type="SMART" id="SM00481">
    <property type="entry name" value="POLIIIAc"/>
    <property type="match status" value="1"/>
</dbReference>
<dbReference type="GO" id="GO:0004534">
    <property type="term" value="F:5'-3' RNA exonuclease activity"/>
    <property type="evidence" value="ECO:0007669"/>
    <property type="project" value="TreeGrafter"/>
</dbReference>
<dbReference type="InterPro" id="IPR003141">
    <property type="entry name" value="Pol/His_phosphatase_N"/>
</dbReference>
<feature type="domain" description="Polymerase/histidinol phosphatase N-terminal" evidence="1">
    <location>
        <begin position="46"/>
        <end position="121"/>
    </location>
</feature>
<dbReference type="Pfam" id="PF02811">
    <property type="entry name" value="PHP"/>
    <property type="match status" value="1"/>
</dbReference>
<dbReference type="InterPro" id="IPR004013">
    <property type="entry name" value="PHP_dom"/>
</dbReference>
<feature type="non-terminal residue" evidence="2">
    <location>
        <position position="137"/>
    </location>
</feature>
<dbReference type="InterPro" id="IPR052018">
    <property type="entry name" value="PHP_domain"/>
</dbReference>
<protein>
    <recommendedName>
        <fullName evidence="1">Polymerase/histidinol phosphatase N-terminal domain-containing protein</fullName>
    </recommendedName>
</protein>
<accession>X1MRV5</accession>
<dbReference type="InterPro" id="IPR016195">
    <property type="entry name" value="Pol/histidinol_Pase-like"/>
</dbReference>
<dbReference type="EMBL" id="BARV01004345">
    <property type="protein sequence ID" value="GAI17415.1"/>
    <property type="molecule type" value="Genomic_DNA"/>
</dbReference>
<organism evidence="2">
    <name type="scientific">marine sediment metagenome</name>
    <dbReference type="NCBI Taxonomy" id="412755"/>
    <lineage>
        <taxon>unclassified sequences</taxon>
        <taxon>metagenomes</taxon>
        <taxon>ecological metagenomes</taxon>
    </lineage>
</organism>
<evidence type="ECO:0000313" key="2">
    <source>
        <dbReference type="EMBL" id="GAI17415.1"/>
    </source>
</evidence>
<gene>
    <name evidence="2" type="ORF">S06H3_09722</name>
</gene>
<name>X1MRV5_9ZZZZ</name>
<dbReference type="GO" id="GO:0035312">
    <property type="term" value="F:5'-3' DNA exonuclease activity"/>
    <property type="evidence" value="ECO:0007669"/>
    <property type="project" value="TreeGrafter"/>
</dbReference>
<reference evidence="2" key="1">
    <citation type="journal article" date="2014" name="Front. Microbiol.">
        <title>High frequency of phylogenetically diverse reductive dehalogenase-homologous genes in deep subseafloor sedimentary metagenomes.</title>
        <authorList>
            <person name="Kawai M."/>
            <person name="Futagami T."/>
            <person name="Toyoda A."/>
            <person name="Takaki Y."/>
            <person name="Nishi S."/>
            <person name="Hori S."/>
            <person name="Arai W."/>
            <person name="Tsubouchi T."/>
            <person name="Morono Y."/>
            <person name="Uchiyama I."/>
            <person name="Ito T."/>
            <person name="Fujiyama A."/>
            <person name="Inagaki F."/>
            <person name="Takami H."/>
        </authorList>
    </citation>
    <scope>NUCLEOTIDE SEQUENCE</scope>
    <source>
        <strain evidence="2">Expedition CK06-06</strain>
    </source>
</reference>
<dbReference type="Gene3D" id="3.20.20.140">
    <property type="entry name" value="Metal-dependent hydrolases"/>
    <property type="match status" value="1"/>
</dbReference>
<evidence type="ECO:0000259" key="1">
    <source>
        <dbReference type="SMART" id="SM00481"/>
    </source>
</evidence>
<dbReference type="SUPFAM" id="SSF89550">
    <property type="entry name" value="PHP domain-like"/>
    <property type="match status" value="1"/>
</dbReference>
<dbReference type="PANTHER" id="PTHR42924:SF3">
    <property type="entry name" value="POLYMERASE_HISTIDINOL PHOSPHATASE N-TERMINAL DOMAIN-CONTAINING PROTEIN"/>
    <property type="match status" value="1"/>
</dbReference>
<proteinExistence type="predicted"/>
<dbReference type="AlphaFoldDB" id="X1MRV5"/>
<comment type="caution">
    <text evidence="2">The sequence shown here is derived from an EMBL/GenBank/DDBJ whole genome shotgun (WGS) entry which is preliminary data.</text>
</comment>
<dbReference type="PANTHER" id="PTHR42924">
    <property type="entry name" value="EXONUCLEASE"/>
    <property type="match status" value="1"/>
</dbReference>
<sequence length="137" mass="15583">MRKLLFFLALTIIISKVSYGQSVHDLGTDLAHFQIPDIPGYYTLKCDFHMHTVFSDGVVWPHIRVDEAIAEGLDVISITDHVEYHRKEVEDNHMVPYEIAKKHAEGKDLILILGGEISASRDHFNALFLKTQTHLTS</sequence>